<feature type="domain" description="Cupin type-2" evidence="1">
    <location>
        <begin position="42"/>
        <end position="107"/>
    </location>
</feature>
<reference evidence="2 3" key="1">
    <citation type="submission" date="2021-12" db="EMBL/GenBank/DDBJ databases">
        <title>Genome sequence of Kibdelosporangium philippinense ATCC 49844.</title>
        <authorList>
            <person name="Fedorov E.A."/>
            <person name="Omeragic M."/>
            <person name="Shalygina K.F."/>
            <person name="Maclea K.S."/>
        </authorList>
    </citation>
    <scope>NUCLEOTIDE SEQUENCE [LARGE SCALE GENOMIC DNA]</scope>
    <source>
        <strain evidence="2 3">ATCC 49844</strain>
    </source>
</reference>
<dbReference type="InterPro" id="IPR053146">
    <property type="entry name" value="QDO-like"/>
</dbReference>
<gene>
    <name evidence="2" type="ORF">LWC34_16360</name>
</gene>
<dbReference type="InterPro" id="IPR014710">
    <property type="entry name" value="RmlC-like_jellyroll"/>
</dbReference>
<organism evidence="2 3">
    <name type="scientific">Kibdelosporangium philippinense</name>
    <dbReference type="NCBI Taxonomy" id="211113"/>
    <lineage>
        <taxon>Bacteria</taxon>
        <taxon>Bacillati</taxon>
        <taxon>Actinomycetota</taxon>
        <taxon>Actinomycetes</taxon>
        <taxon>Pseudonocardiales</taxon>
        <taxon>Pseudonocardiaceae</taxon>
        <taxon>Kibdelosporangium</taxon>
    </lineage>
</organism>
<dbReference type="InterPro" id="IPR011051">
    <property type="entry name" value="RmlC_Cupin_sf"/>
</dbReference>
<proteinExistence type="predicted"/>
<accession>A0ABS8Z946</accession>
<keyword evidence="3" id="KW-1185">Reference proteome</keyword>
<sequence>MTDVTVVQPGEGDIARLPGFGAVYKLHSQANGGQVAIVEHPFEVGSITRPHLHTREDEHSIVLAGEIGFRSDDTEIVLGPGGYITKPRGQMHAMWNAGTVPGRIIEVITPGGFEDYFMDLSELLLSGKNSGPEFAALAEKYGLVYDTPDWLDDVVRRYGLNGPTH</sequence>
<dbReference type="RefSeq" id="WP_233725918.1">
    <property type="nucleotide sequence ID" value="NZ_JAJVCN010000001.1"/>
</dbReference>
<evidence type="ECO:0000313" key="3">
    <source>
        <dbReference type="Proteomes" id="UP001521150"/>
    </source>
</evidence>
<dbReference type="SUPFAM" id="SSF51182">
    <property type="entry name" value="RmlC-like cupins"/>
    <property type="match status" value="1"/>
</dbReference>
<protein>
    <submittedName>
        <fullName evidence="2">Cupin domain-containing protein</fullName>
    </submittedName>
</protein>
<name>A0ABS8Z946_9PSEU</name>
<evidence type="ECO:0000259" key="1">
    <source>
        <dbReference type="Pfam" id="PF07883"/>
    </source>
</evidence>
<dbReference type="EMBL" id="JAJVCN010000001">
    <property type="protein sequence ID" value="MCE7004399.1"/>
    <property type="molecule type" value="Genomic_DNA"/>
</dbReference>
<dbReference type="Gene3D" id="2.60.120.10">
    <property type="entry name" value="Jelly Rolls"/>
    <property type="match status" value="1"/>
</dbReference>
<dbReference type="Proteomes" id="UP001521150">
    <property type="component" value="Unassembled WGS sequence"/>
</dbReference>
<evidence type="ECO:0000313" key="2">
    <source>
        <dbReference type="EMBL" id="MCE7004399.1"/>
    </source>
</evidence>
<dbReference type="PANTHER" id="PTHR36440">
    <property type="entry name" value="PUTATIVE (AFU_ORTHOLOGUE AFUA_8G07350)-RELATED"/>
    <property type="match status" value="1"/>
</dbReference>
<dbReference type="Pfam" id="PF07883">
    <property type="entry name" value="Cupin_2"/>
    <property type="match status" value="1"/>
</dbReference>
<dbReference type="InterPro" id="IPR013096">
    <property type="entry name" value="Cupin_2"/>
</dbReference>
<comment type="caution">
    <text evidence="2">The sequence shown here is derived from an EMBL/GenBank/DDBJ whole genome shotgun (WGS) entry which is preliminary data.</text>
</comment>
<dbReference type="PANTHER" id="PTHR36440:SF1">
    <property type="entry name" value="PUTATIVE (AFU_ORTHOLOGUE AFUA_8G07350)-RELATED"/>
    <property type="match status" value="1"/>
</dbReference>